<comment type="caution">
    <text evidence="2">The sequence shown here is derived from an EMBL/GenBank/DDBJ whole genome shotgun (WGS) entry which is preliminary data.</text>
</comment>
<gene>
    <name evidence="2" type="ORF">RUM43_004439</name>
</gene>
<dbReference type="Proteomes" id="UP001372834">
    <property type="component" value="Unassembled WGS sequence"/>
</dbReference>
<evidence type="ECO:0000313" key="2">
    <source>
        <dbReference type="EMBL" id="KAK6642937.1"/>
    </source>
</evidence>
<name>A0AAN8SBZ8_POLSC</name>
<feature type="compositionally biased region" description="Polar residues" evidence="1">
    <location>
        <begin position="61"/>
        <end position="85"/>
    </location>
</feature>
<accession>A0AAN8SBZ8</accession>
<dbReference type="EMBL" id="JAWJWE010000002">
    <property type="protein sequence ID" value="KAK6642937.1"/>
    <property type="molecule type" value="Genomic_DNA"/>
</dbReference>
<reference evidence="2 3" key="1">
    <citation type="submission" date="2023-10" db="EMBL/GenBank/DDBJ databases">
        <title>Genomes of two closely related lineages of the louse Polyplax serrata with different host specificities.</title>
        <authorList>
            <person name="Martinu J."/>
            <person name="Tarabai H."/>
            <person name="Stefka J."/>
            <person name="Hypsa V."/>
        </authorList>
    </citation>
    <scope>NUCLEOTIDE SEQUENCE [LARGE SCALE GENOMIC DNA]</scope>
    <source>
        <strain evidence="2">HR10_N</strain>
    </source>
</reference>
<protein>
    <submittedName>
        <fullName evidence="2">Uncharacterized protein</fullName>
    </submittedName>
</protein>
<evidence type="ECO:0000256" key="1">
    <source>
        <dbReference type="SAM" id="MobiDB-lite"/>
    </source>
</evidence>
<sequence>MSGGTSSRMNGLAGTVVIVIKSSSYPNGIVKLTASIKQVAEVVCLERRKFGQETSSVCQQFEVPNSTTPNNSKGPNNQRTISQASPVVFRRRTPFNAKHLYEGLTDHSIPRVLKPFNSTHSSSP</sequence>
<organism evidence="2 3">
    <name type="scientific">Polyplax serrata</name>
    <name type="common">Common mouse louse</name>
    <dbReference type="NCBI Taxonomy" id="468196"/>
    <lineage>
        <taxon>Eukaryota</taxon>
        <taxon>Metazoa</taxon>
        <taxon>Ecdysozoa</taxon>
        <taxon>Arthropoda</taxon>
        <taxon>Hexapoda</taxon>
        <taxon>Insecta</taxon>
        <taxon>Pterygota</taxon>
        <taxon>Neoptera</taxon>
        <taxon>Paraneoptera</taxon>
        <taxon>Psocodea</taxon>
        <taxon>Troctomorpha</taxon>
        <taxon>Phthiraptera</taxon>
        <taxon>Anoplura</taxon>
        <taxon>Polyplacidae</taxon>
        <taxon>Polyplax</taxon>
    </lineage>
</organism>
<proteinExistence type="predicted"/>
<feature type="region of interest" description="Disordered" evidence="1">
    <location>
        <begin position="61"/>
        <end position="88"/>
    </location>
</feature>
<evidence type="ECO:0000313" key="3">
    <source>
        <dbReference type="Proteomes" id="UP001372834"/>
    </source>
</evidence>
<dbReference type="AlphaFoldDB" id="A0AAN8SBZ8"/>